<dbReference type="GO" id="GO:0045717">
    <property type="term" value="P:negative regulation of fatty acid biosynthetic process"/>
    <property type="evidence" value="ECO:0007669"/>
    <property type="project" value="TreeGrafter"/>
</dbReference>
<dbReference type="OrthoDB" id="4869960at2759"/>
<name>A0A8H5CF24_9AGAR</name>
<evidence type="ECO:0000313" key="2">
    <source>
        <dbReference type="Proteomes" id="UP000541558"/>
    </source>
</evidence>
<dbReference type="PANTHER" id="PTHR15574:SF40">
    <property type="entry name" value="WD AND TETRATRICOPEPTIDE REPEATS PROTEIN 1"/>
    <property type="match status" value="1"/>
</dbReference>
<dbReference type="InterPro" id="IPR045151">
    <property type="entry name" value="DCAF8"/>
</dbReference>
<dbReference type="GO" id="GO:0005737">
    <property type="term" value="C:cytoplasm"/>
    <property type="evidence" value="ECO:0007669"/>
    <property type="project" value="TreeGrafter"/>
</dbReference>
<accession>A0A8H5CF24</accession>
<reference evidence="1 2" key="1">
    <citation type="journal article" date="2020" name="ISME J.">
        <title>Uncovering the hidden diversity of litter-decomposition mechanisms in mushroom-forming fungi.</title>
        <authorList>
            <person name="Floudas D."/>
            <person name="Bentzer J."/>
            <person name="Ahren D."/>
            <person name="Johansson T."/>
            <person name="Persson P."/>
            <person name="Tunlid A."/>
        </authorList>
    </citation>
    <scope>NUCLEOTIDE SEQUENCE [LARGE SCALE GENOMIC DNA]</scope>
    <source>
        <strain evidence="1 2">CBS 175.51</strain>
    </source>
</reference>
<dbReference type="PROSITE" id="PS50082">
    <property type="entry name" value="WD_REPEATS_2"/>
    <property type="match status" value="1"/>
</dbReference>
<gene>
    <name evidence="1" type="ORF">D9611_007483</name>
</gene>
<dbReference type="SMART" id="SM00320">
    <property type="entry name" value="WD40"/>
    <property type="match status" value="5"/>
</dbReference>
<keyword evidence="2" id="KW-1185">Reference proteome</keyword>
<dbReference type="Gene3D" id="2.130.10.10">
    <property type="entry name" value="YVTN repeat-like/Quinoprotein amine dehydrogenase"/>
    <property type="match status" value="2"/>
</dbReference>
<dbReference type="InterPro" id="IPR015943">
    <property type="entry name" value="WD40/YVTN_repeat-like_dom_sf"/>
</dbReference>
<dbReference type="EMBL" id="JAACJK010000003">
    <property type="protein sequence ID" value="KAF5340637.1"/>
    <property type="molecule type" value="Genomic_DNA"/>
</dbReference>
<proteinExistence type="predicted"/>
<dbReference type="GO" id="GO:0080008">
    <property type="term" value="C:Cul4-RING E3 ubiquitin ligase complex"/>
    <property type="evidence" value="ECO:0007669"/>
    <property type="project" value="TreeGrafter"/>
</dbReference>
<organism evidence="1 2">
    <name type="scientific">Ephemerocybe angulata</name>
    <dbReference type="NCBI Taxonomy" id="980116"/>
    <lineage>
        <taxon>Eukaryota</taxon>
        <taxon>Fungi</taxon>
        <taxon>Dikarya</taxon>
        <taxon>Basidiomycota</taxon>
        <taxon>Agaricomycotina</taxon>
        <taxon>Agaricomycetes</taxon>
        <taxon>Agaricomycetidae</taxon>
        <taxon>Agaricales</taxon>
        <taxon>Agaricineae</taxon>
        <taxon>Psathyrellaceae</taxon>
        <taxon>Ephemerocybe</taxon>
    </lineage>
</organism>
<dbReference type="InterPro" id="IPR001680">
    <property type="entry name" value="WD40_rpt"/>
</dbReference>
<dbReference type="Proteomes" id="UP000541558">
    <property type="component" value="Unassembled WGS sequence"/>
</dbReference>
<dbReference type="InterPro" id="IPR036322">
    <property type="entry name" value="WD40_repeat_dom_sf"/>
</dbReference>
<dbReference type="AlphaFoldDB" id="A0A8H5CF24"/>
<protein>
    <submittedName>
        <fullName evidence="1">Uncharacterized protein</fullName>
    </submittedName>
</protein>
<dbReference type="SUPFAM" id="SSF50978">
    <property type="entry name" value="WD40 repeat-like"/>
    <property type="match status" value="1"/>
</dbReference>
<dbReference type="PROSITE" id="PS50294">
    <property type="entry name" value="WD_REPEATS_REGION"/>
    <property type="match status" value="1"/>
</dbReference>
<dbReference type="Pfam" id="PF00400">
    <property type="entry name" value="WD40"/>
    <property type="match status" value="1"/>
</dbReference>
<dbReference type="PANTHER" id="PTHR15574">
    <property type="entry name" value="WD REPEAT DOMAIN-CONTAINING FAMILY"/>
    <property type="match status" value="1"/>
</dbReference>
<sequence>MDSRLSRSTYLHPRRITNPVEGLLRNGFPYSRRLQSHTSCVNALAFSSGDGRFLASGGDDLRVKIWDFHQENLTSPSCEFVGPVGNIFTLAFSANNRYLYAGGVCERVYRYDTSNLASATVSKSPEAIYVDSMDSIREISCHPSNENLCIVGSEDGTVRRYDARVSSTSGAPLEGILQLQSEITGVEYHPRMEHLFVTSDNRGNVCLRDERMAFGSLPERSDGGVMRFNTKLSKRSAKHIVRPEVSSLSFDREGERLALTLLHYLPTIYTISDPNPIATCSGECLPDGSKVSEGQRTYVNSCTMKHGHFGGPGLDSDAFYGAGSDDFRGYLWRIPPTSQLLEQRVEVSPVDWWSEKEQIGVAFTEGYSNPKYVPKELSTPFSRLGGHRSIVNTVIFHPQLLHVVTAGIEKDIILHSPTPGSPCTQNLAETPQEVRSISEDASGDRLNYLRSLMGEVTDDDRNEEHTISMFDHILRVEGRGDIFKSNRWIPTSDSSEEDNEDYEDGTTDSSENDDASIFS</sequence>
<evidence type="ECO:0000313" key="1">
    <source>
        <dbReference type="EMBL" id="KAF5340637.1"/>
    </source>
</evidence>
<comment type="caution">
    <text evidence="1">The sequence shown here is derived from an EMBL/GenBank/DDBJ whole genome shotgun (WGS) entry which is preliminary data.</text>
</comment>